<keyword evidence="3" id="KW-0378">Hydrolase</keyword>
<dbReference type="Pfam" id="PF07969">
    <property type="entry name" value="Amidohydro_3"/>
    <property type="match status" value="1"/>
</dbReference>
<dbReference type="Gene3D" id="2.30.40.10">
    <property type="entry name" value="Urease, subunit C, domain 1"/>
    <property type="match status" value="1"/>
</dbReference>
<evidence type="ECO:0000313" key="3">
    <source>
        <dbReference type="EMBL" id="PCH63886.1"/>
    </source>
</evidence>
<dbReference type="EMBL" id="NVQR01000006">
    <property type="protein sequence ID" value="PCH63886.1"/>
    <property type="molecule type" value="Genomic_DNA"/>
</dbReference>
<evidence type="ECO:0000256" key="1">
    <source>
        <dbReference type="SAM" id="SignalP"/>
    </source>
</evidence>
<dbReference type="InterPro" id="IPR011059">
    <property type="entry name" value="Metal-dep_hydrolase_composite"/>
</dbReference>
<dbReference type="SUPFAM" id="SSF51338">
    <property type="entry name" value="Composite domain of metallo-dependent hydrolases"/>
    <property type="match status" value="1"/>
</dbReference>
<dbReference type="SUPFAM" id="SSF51556">
    <property type="entry name" value="Metallo-dependent hydrolases"/>
    <property type="match status" value="1"/>
</dbReference>
<dbReference type="GO" id="GO:0016810">
    <property type="term" value="F:hydrolase activity, acting on carbon-nitrogen (but not peptide) bonds"/>
    <property type="evidence" value="ECO:0007669"/>
    <property type="project" value="InterPro"/>
</dbReference>
<feature type="domain" description="Amidohydrolase 3" evidence="2">
    <location>
        <begin position="87"/>
        <end position="575"/>
    </location>
</feature>
<gene>
    <name evidence="3" type="ORF">COC19_00470</name>
</gene>
<feature type="chain" id="PRO_5013150421" evidence="1">
    <location>
        <begin position="21"/>
        <end position="579"/>
    </location>
</feature>
<dbReference type="PANTHER" id="PTHR22642">
    <property type="entry name" value="IMIDAZOLONEPROPIONASE"/>
    <property type="match status" value="1"/>
</dbReference>
<reference evidence="4" key="1">
    <citation type="submission" date="2017-08" db="EMBL/GenBank/DDBJ databases">
        <title>A dynamic microbial community with high functional redundancy inhabits the cold, oxic subseafloor aquifer.</title>
        <authorList>
            <person name="Tully B.J."/>
            <person name="Wheat C.G."/>
            <person name="Glazer B.T."/>
            <person name="Huber J.A."/>
        </authorList>
    </citation>
    <scope>NUCLEOTIDE SEQUENCE [LARGE SCALE GENOMIC DNA]</scope>
</reference>
<dbReference type="AlphaFoldDB" id="A0A2A4MWC3"/>
<keyword evidence="1" id="KW-0732">Signal</keyword>
<organism evidence="3 4">
    <name type="scientific">SAR86 cluster bacterium</name>
    <dbReference type="NCBI Taxonomy" id="2030880"/>
    <lineage>
        <taxon>Bacteria</taxon>
        <taxon>Pseudomonadati</taxon>
        <taxon>Pseudomonadota</taxon>
        <taxon>Gammaproteobacteria</taxon>
        <taxon>SAR86 cluster</taxon>
    </lineage>
</organism>
<dbReference type="InterPro" id="IPR032466">
    <property type="entry name" value="Metal_Hydrolase"/>
</dbReference>
<name>A0A2A4MWC3_9GAMM</name>
<sequence length="579" mass="63087">MNLMATILLMVLLSSCGQSSDEATSIDAASNGSTGSSPDSVADIIFLGDNIITMDDSQVNAVAVIGDYIAETGDTETILKLRGPDTRVIELGERALLPGFIDAHGHFIGVAQNIDILDFSSPPVGSIESIDDIVAAIREHIEDQQIPAGQWIYGFGYDDSLLAENRHPNRDDLDRASSNHPIVLKHVSGHLRAVNSLALTKVNITAQSENPEGGIIRRREGSREPDGVMEETAMRAFPWISQEIGAQRKKQLIRIAMDIYAGYGITTVQDGGSAMGDIELLRDMANDAAFSLDVVAFPSINSLSDDTFDSLSYDTTYSGGFRVGGVKFMLDGSPQGRTAWLSEPYTAGPPGAAADYRAYANYSREAYESRVAIMIDRAIPILAHANGDAAIDMMIEGISKAVTGKVTPDHRSVIIHAQLMRADQLDRVKELGIVPSYYSVHPFFWGDWHRLSFGEQRAAFISPVKATIDRGIPFTIHNDSPVVPPDIMRLIWVTVNRVTRSGYVLGPDQRATVMEALHAVTLGAAYQYFEEDEKGSITPGKRADFVILQENPLNVDVMTLADIPIVETFSRGISVFIKQ</sequence>
<accession>A0A2A4MWC3</accession>
<proteinExistence type="predicted"/>
<dbReference type="CDD" id="cd01300">
    <property type="entry name" value="YtcJ_like"/>
    <property type="match status" value="1"/>
</dbReference>
<dbReference type="Gene3D" id="3.10.310.70">
    <property type="match status" value="1"/>
</dbReference>
<comment type="caution">
    <text evidence="3">The sequence shown here is derived from an EMBL/GenBank/DDBJ whole genome shotgun (WGS) entry which is preliminary data.</text>
</comment>
<dbReference type="InterPro" id="IPR033932">
    <property type="entry name" value="YtcJ-like"/>
</dbReference>
<evidence type="ECO:0000313" key="4">
    <source>
        <dbReference type="Proteomes" id="UP000218172"/>
    </source>
</evidence>
<dbReference type="Proteomes" id="UP000218172">
    <property type="component" value="Unassembled WGS sequence"/>
</dbReference>
<dbReference type="InterPro" id="IPR013108">
    <property type="entry name" value="Amidohydro_3"/>
</dbReference>
<evidence type="ECO:0000259" key="2">
    <source>
        <dbReference type="Pfam" id="PF07969"/>
    </source>
</evidence>
<protein>
    <submittedName>
        <fullName evidence="3">Amidohydrolase</fullName>
    </submittedName>
</protein>
<dbReference type="Gene3D" id="3.20.20.140">
    <property type="entry name" value="Metal-dependent hydrolases"/>
    <property type="match status" value="1"/>
</dbReference>
<dbReference type="PANTHER" id="PTHR22642:SF2">
    <property type="entry name" value="PROTEIN LONG AFTER FAR-RED 3"/>
    <property type="match status" value="1"/>
</dbReference>
<feature type="signal peptide" evidence="1">
    <location>
        <begin position="1"/>
        <end position="20"/>
    </location>
</feature>